<dbReference type="GO" id="GO:0004315">
    <property type="term" value="F:3-oxoacyl-[acyl-carrier-protein] synthase activity"/>
    <property type="evidence" value="ECO:0007669"/>
    <property type="project" value="InterPro"/>
</dbReference>
<dbReference type="Pfam" id="PF08541">
    <property type="entry name" value="ACP_syn_III_C"/>
    <property type="match status" value="1"/>
</dbReference>
<dbReference type="InterPro" id="IPR016039">
    <property type="entry name" value="Thiolase-like"/>
</dbReference>
<gene>
    <name evidence="5" type="ORF">SAMN02746019_00028620</name>
</gene>
<feature type="domain" description="Beta-ketoacyl-[acyl-carrier-protein] synthase III N-terminal" evidence="4">
    <location>
        <begin position="111"/>
        <end position="192"/>
    </location>
</feature>
<dbReference type="NCBIfam" id="NF005308">
    <property type="entry name" value="PRK06840.1"/>
    <property type="match status" value="1"/>
</dbReference>
<protein>
    <submittedName>
        <fullName evidence="5">3-oxoacyl-[acyl-carrier-protein] synthase-3</fullName>
    </submittedName>
</protein>
<feature type="domain" description="Beta-ketoacyl-[acyl-carrier-protein] synthase III C-terminal" evidence="3">
    <location>
        <begin position="258"/>
        <end position="335"/>
    </location>
</feature>
<keyword evidence="1" id="KW-0808">Transferase</keyword>
<dbReference type="Pfam" id="PF08545">
    <property type="entry name" value="ACP_syn_III"/>
    <property type="match status" value="1"/>
</dbReference>
<dbReference type="InterPro" id="IPR013747">
    <property type="entry name" value="ACP_syn_III_C"/>
</dbReference>
<dbReference type="Proteomes" id="UP000197025">
    <property type="component" value="Unassembled WGS sequence"/>
</dbReference>
<dbReference type="OrthoDB" id="9786707at2"/>
<dbReference type="PANTHER" id="PTHR34069">
    <property type="entry name" value="3-OXOACYL-[ACYL-CARRIER-PROTEIN] SYNTHASE 3"/>
    <property type="match status" value="1"/>
</dbReference>
<dbReference type="EMBL" id="FYEK01000078">
    <property type="protein sequence ID" value="SNB76379.1"/>
    <property type="molecule type" value="Genomic_DNA"/>
</dbReference>
<evidence type="ECO:0000259" key="3">
    <source>
        <dbReference type="Pfam" id="PF08541"/>
    </source>
</evidence>
<keyword evidence="2" id="KW-0012">Acyltransferase</keyword>
<evidence type="ECO:0000313" key="5">
    <source>
        <dbReference type="EMBL" id="SNB76379.1"/>
    </source>
</evidence>
<dbReference type="InParanoid" id="A0A212RUR5"/>
<proteinExistence type="predicted"/>
<keyword evidence="6" id="KW-1185">Reference proteome</keyword>
<accession>A0A212RUR5</accession>
<dbReference type="SUPFAM" id="SSF53901">
    <property type="entry name" value="Thiolase-like"/>
    <property type="match status" value="1"/>
</dbReference>
<dbReference type="GO" id="GO:0044550">
    <property type="term" value="P:secondary metabolite biosynthetic process"/>
    <property type="evidence" value="ECO:0007669"/>
    <property type="project" value="TreeGrafter"/>
</dbReference>
<organism evidence="5 6">
    <name type="scientific">Thermoflexus hugenholtzii JAD2</name>
    <dbReference type="NCBI Taxonomy" id="877466"/>
    <lineage>
        <taxon>Bacteria</taxon>
        <taxon>Bacillati</taxon>
        <taxon>Chloroflexota</taxon>
        <taxon>Thermoflexia</taxon>
        <taxon>Thermoflexales</taxon>
        <taxon>Thermoflexaceae</taxon>
        <taxon>Thermoflexus</taxon>
    </lineage>
</organism>
<evidence type="ECO:0000259" key="4">
    <source>
        <dbReference type="Pfam" id="PF08545"/>
    </source>
</evidence>
<dbReference type="GO" id="GO:0006633">
    <property type="term" value="P:fatty acid biosynthetic process"/>
    <property type="evidence" value="ECO:0007669"/>
    <property type="project" value="InterPro"/>
</dbReference>
<evidence type="ECO:0000256" key="2">
    <source>
        <dbReference type="ARBA" id="ARBA00023315"/>
    </source>
</evidence>
<reference evidence="6" key="1">
    <citation type="submission" date="2017-06" db="EMBL/GenBank/DDBJ databases">
        <authorList>
            <person name="Varghese N."/>
            <person name="Submissions S."/>
        </authorList>
    </citation>
    <scope>NUCLEOTIDE SEQUENCE [LARGE SCALE GENOMIC DNA]</scope>
    <source>
        <strain evidence="6">JAD2</strain>
    </source>
</reference>
<dbReference type="Gene3D" id="3.40.47.10">
    <property type="match status" value="1"/>
</dbReference>
<dbReference type="PANTHER" id="PTHR34069:SF3">
    <property type="entry name" value="ACYL-COA:ACYL-COA ALKYLTRANSFERASE"/>
    <property type="match status" value="1"/>
</dbReference>
<dbReference type="InterPro" id="IPR013751">
    <property type="entry name" value="ACP_syn_III_N"/>
</dbReference>
<evidence type="ECO:0000256" key="1">
    <source>
        <dbReference type="ARBA" id="ARBA00022679"/>
    </source>
</evidence>
<evidence type="ECO:0000313" key="6">
    <source>
        <dbReference type="Proteomes" id="UP000197025"/>
    </source>
</evidence>
<dbReference type="AlphaFoldDB" id="A0A212RUR5"/>
<name>A0A212RUR5_9CHLR</name>
<dbReference type="RefSeq" id="WP_088572537.1">
    <property type="nucleotide sequence ID" value="NZ_FYEK01000078.1"/>
</dbReference>
<sequence length="340" mass="36788">MTVIGIAGLGVYLPERAMTAGELAAASGIPEEVIRVKFGLNQKRIADVSGKGETVSMMAAEASRRALQDAGVPPEEVDALIYFGSMHKDYYVWLAAPRIQALLGAHRAYAFEICGTSAGLPFAMKAARSMMLADPSLRHVLLVAASNESMLLDYTNHRARFMFNFGDGAAACLLRRDHPFNVVLESALRTDGRFAEFVRVPAGGSVLPPSHETVERRLHYFDVTDPVQMKAMLDPITLDYFVGVVREAIARSGCHGPDFLIPLHTKRSLFEALLSTLGLAESQAIYLSDYGHLSAADPLLGLYLAREAGRLRNGDVVVLLSAGTGYSWGATVLRWGGPHG</sequence>